<dbReference type="Proteomes" id="UP001470230">
    <property type="component" value="Unassembled WGS sequence"/>
</dbReference>
<protein>
    <submittedName>
        <fullName evidence="1">Uncharacterized protein</fullName>
    </submittedName>
</protein>
<reference evidence="1 2" key="1">
    <citation type="submission" date="2024-04" db="EMBL/GenBank/DDBJ databases">
        <title>Tritrichomonas musculus Genome.</title>
        <authorList>
            <person name="Alves-Ferreira E."/>
            <person name="Grigg M."/>
            <person name="Lorenzi H."/>
            <person name="Galac M."/>
        </authorList>
    </citation>
    <scope>NUCLEOTIDE SEQUENCE [LARGE SCALE GENOMIC DNA]</scope>
    <source>
        <strain evidence="1 2">EAF2021</strain>
    </source>
</reference>
<dbReference type="EMBL" id="JAPFFF010000063">
    <property type="protein sequence ID" value="KAK8836870.1"/>
    <property type="molecule type" value="Genomic_DNA"/>
</dbReference>
<keyword evidence="2" id="KW-1185">Reference proteome</keyword>
<gene>
    <name evidence="1" type="ORF">M9Y10_037396</name>
</gene>
<proteinExistence type="predicted"/>
<name>A0ABR2GUK1_9EUKA</name>
<evidence type="ECO:0000313" key="1">
    <source>
        <dbReference type="EMBL" id="KAK8836870.1"/>
    </source>
</evidence>
<evidence type="ECO:0000313" key="2">
    <source>
        <dbReference type="Proteomes" id="UP001470230"/>
    </source>
</evidence>
<comment type="caution">
    <text evidence="1">The sequence shown here is derived from an EMBL/GenBank/DDBJ whole genome shotgun (WGS) entry which is preliminary data.</text>
</comment>
<sequence length="216" mass="24963">MGRKSKGSHRATAIIICLNDVKLRIPLDSEEKIQSKEKTMIIVKHLSKDFKKYKEKSLKTNYTPDSIRSQFHVSEHKAIPNDTLIQNDNNYITNNQNKLFAISNMCNNYNNIGIFNTQNEIQIKQEEINNKNQLQELNKTNILNDIPPQTICYPTEYDLGSNNNSTNNYDLTDDRESEKIIAEWDRLWGDGCNSDDSTQLPEKELFFPDCLSSILI</sequence>
<organism evidence="1 2">
    <name type="scientific">Tritrichomonas musculus</name>
    <dbReference type="NCBI Taxonomy" id="1915356"/>
    <lineage>
        <taxon>Eukaryota</taxon>
        <taxon>Metamonada</taxon>
        <taxon>Parabasalia</taxon>
        <taxon>Tritrichomonadida</taxon>
        <taxon>Tritrichomonadidae</taxon>
        <taxon>Tritrichomonas</taxon>
    </lineage>
</organism>
<accession>A0ABR2GUK1</accession>